<dbReference type="EMBL" id="PECL01000007">
    <property type="protein sequence ID" value="TEA06738.1"/>
    <property type="molecule type" value="Genomic_DNA"/>
</dbReference>
<evidence type="ECO:0000313" key="2">
    <source>
        <dbReference type="Proteomes" id="UP000294604"/>
    </source>
</evidence>
<accession>A0A4R8SWN7</accession>
<gene>
    <name evidence="1" type="ORF">CCUG60884_01876</name>
</gene>
<evidence type="ECO:0000313" key="1">
    <source>
        <dbReference type="EMBL" id="TEA06738.1"/>
    </source>
</evidence>
<dbReference type="SUPFAM" id="SSF53448">
    <property type="entry name" value="Nucleotide-diphospho-sugar transferases"/>
    <property type="match status" value="1"/>
</dbReference>
<sequence>MYLISIITAVYRPEPDFLMAAYESVRAQLVPVGWGLEWIVQEDGDTGIAEKILPAEDWIRFGTGRHNGVAITRNLGLGRSRGTLIKDLDQDDVLTAGVLDRDIRVLAANPDIGWTASRVLDLLSDGSTVGFDNDPPAGRIAPGSVLEHWRSHNYRLPVHPATMCVRRELVTALGGWMAVPGSDDTGMLIAASVISAGYFHPEVGLLYRKWPGQESAKAPHYEQIEWQTRMSLISERADAIKTGKWAEPPVSPL</sequence>
<protein>
    <recommendedName>
        <fullName evidence="3">Glycosyl transferase family 2</fullName>
    </recommendedName>
</protein>
<dbReference type="InterPro" id="IPR029044">
    <property type="entry name" value="Nucleotide-diphossugar_trans"/>
</dbReference>
<dbReference type="AlphaFoldDB" id="A0A4R8SWN7"/>
<dbReference type="Proteomes" id="UP000294604">
    <property type="component" value="Unassembled WGS sequence"/>
</dbReference>
<evidence type="ECO:0008006" key="3">
    <source>
        <dbReference type="Google" id="ProtNLM"/>
    </source>
</evidence>
<organism evidence="1 2">
    <name type="scientific">Mycobacteroides salmoniphilum</name>
    <dbReference type="NCBI Taxonomy" id="404941"/>
    <lineage>
        <taxon>Bacteria</taxon>
        <taxon>Bacillati</taxon>
        <taxon>Actinomycetota</taxon>
        <taxon>Actinomycetes</taxon>
        <taxon>Mycobacteriales</taxon>
        <taxon>Mycobacteriaceae</taxon>
        <taxon>Mycobacteroides</taxon>
    </lineage>
</organism>
<comment type="caution">
    <text evidence="1">The sequence shown here is derived from an EMBL/GenBank/DDBJ whole genome shotgun (WGS) entry which is preliminary data.</text>
</comment>
<proteinExistence type="predicted"/>
<dbReference type="Gene3D" id="3.90.550.10">
    <property type="entry name" value="Spore Coat Polysaccharide Biosynthesis Protein SpsA, Chain A"/>
    <property type="match status" value="1"/>
</dbReference>
<name>A0A4R8SWN7_9MYCO</name>
<reference evidence="1 2" key="1">
    <citation type="journal article" date="2019" name="Sci. Rep.">
        <title>Extended insight into the Mycobacterium chelonae-abscessus complex through whole genome sequencing of Mycobacterium salmoniphilum outbreak and Mycobacterium salmoniphilum-like strains.</title>
        <authorList>
            <person name="Behra P.R.K."/>
            <person name="Das S."/>
            <person name="Pettersson B.M.F."/>
            <person name="Shirreff L."/>
            <person name="DuCote T."/>
            <person name="Jacobsson K.G."/>
            <person name="Ennis D.G."/>
            <person name="Kirsebom L.A."/>
        </authorList>
    </citation>
    <scope>NUCLEOTIDE SEQUENCE [LARGE SCALE GENOMIC DNA]</scope>
    <source>
        <strain evidence="1 2">CCUG 60884</strain>
    </source>
</reference>